<keyword evidence="1" id="KW-1133">Transmembrane helix</keyword>
<dbReference type="SUPFAM" id="SSF51182">
    <property type="entry name" value="RmlC-like cupins"/>
    <property type="match status" value="1"/>
</dbReference>
<dbReference type="InterPro" id="IPR013096">
    <property type="entry name" value="Cupin_2"/>
</dbReference>
<dbReference type="InterPro" id="IPR011051">
    <property type="entry name" value="RmlC_Cupin_sf"/>
</dbReference>
<dbReference type="Gene3D" id="2.60.120.10">
    <property type="entry name" value="Jelly Rolls"/>
    <property type="match status" value="1"/>
</dbReference>
<protein>
    <submittedName>
        <fullName evidence="3">Cupin domain-containing protein</fullName>
    </submittedName>
</protein>
<dbReference type="PANTHER" id="PTHR38599">
    <property type="entry name" value="CUPIN DOMAIN PROTEIN (AFU_ORTHOLOGUE AFUA_3G13620)"/>
    <property type="match status" value="1"/>
</dbReference>
<dbReference type="CDD" id="cd02234">
    <property type="entry name" value="cupin_BLR7677-like"/>
    <property type="match status" value="1"/>
</dbReference>
<reference evidence="3 4" key="1">
    <citation type="submission" date="2024-07" db="EMBL/GenBank/DDBJ databases">
        <authorList>
            <person name="Tripathy S."/>
        </authorList>
    </citation>
    <scope>NUCLEOTIDE SEQUENCE [LARGE SCALE GENOMIC DNA]</scope>
    <source>
        <strain evidence="3 4">VB-61278_2</strain>
    </source>
</reference>
<evidence type="ECO:0000259" key="2">
    <source>
        <dbReference type="Pfam" id="PF07883"/>
    </source>
</evidence>
<feature type="domain" description="Cupin type-2" evidence="2">
    <location>
        <begin position="84"/>
        <end position="157"/>
    </location>
</feature>
<feature type="transmembrane region" description="Helical" evidence="1">
    <location>
        <begin position="26"/>
        <end position="51"/>
    </location>
</feature>
<dbReference type="InterPro" id="IPR014710">
    <property type="entry name" value="RmlC-like_jellyroll"/>
</dbReference>
<comment type="caution">
    <text evidence="3">The sequence shown here is derived from an EMBL/GenBank/DDBJ whole genome shotgun (WGS) entry which is preliminary data.</text>
</comment>
<dbReference type="Pfam" id="PF07883">
    <property type="entry name" value="Cupin_2"/>
    <property type="match status" value="1"/>
</dbReference>
<keyword evidence="1" id="KW-0812">Transmembrane</keyword>
<dbReference type="RefSeq" id="WP_408019953.1">
    <property type="nucleotide sequence ID" value="NZ_JBFQGM010000025.1"/>
</dbReference>
<organism evidence="3 4">
    <name type="scientific">Scytonema tolypothrichoides VB-61278_2</name>
    <dbReference type="NCBI Taxonomy" id="3232314"/>
    <lineage>
        <taxon>Bacteria</taxon>
        <taxon>Bacillati</taxon>
        <taxon>Cyanobacteriota</taxon>
        <taxon>Cyanophyceae</taxon>
        <taxon>Nostocales</taxon>
        <taxon>Scytonemataceae</taxon>
        <taxon>Scytonema</taxon>
    </lineage>
</organism>
<accession>A0ABW8WZR2</accession>
<name>A0ABW8WZR2_9CYAN</name>
<proteinExistence type="predicted"/>
<sequence>MIIQYQTHLYPRICIHERRTKMFTLIFSRIAFMTLSIFTAISIFATLPVFAASANDLFNDTSKVTQVFNRALPNVPGKSVKGLVVEYPPGGSTPAHTHAASAFIYATVLEGAIRSKVNSEPEQVYHAGENFVELPGDRHVKSANASDTQKARLLAVFIVDTDEENLTVTSPK</sequence>
<keyword evidence="4" id="KW-1185">Reference proteome</keyword>
<dbReference type="EMBL" id="JBFQGM010000025">
    <property type="protein sequence ID" value="MFL9466497.1"/>
    <property type="molecule type" value="Genomic_DNA"/>
</dbReference>
<evidence type="ECO:0000313" key="3">
    <source>
        <dbReference type="EMBL" id="MFL9466497.1"/>
    </source>
</evidence>
<evidence type="ECO:0000313" key="4">
    <source>
        <dbReference type="Proteomes" id="UP001628874"/>
    </source>
</evidence>
<keyword evidence="1" id="KW-0472">Membrane</keyword>
<dbReference type="PANTHER" id="PTHR38599:SF1">
    <property type="entry name" value="CUPIN DOMAIN PROTEIN (AFU_ORTHOLOGUE AFUA_3G13620)"/>
    <property type="match status" value="1"/>
</dbReference>
<dbReference type="Proteomes" id="UP001628874">
    <property type="component" value="Unassembled WGS sequence"/>
</dbReference>
<evidence type="ECO:0000256" key="1">
    <source>
        <dbReference type="SAM" id="Phobius"/>
    </source>
</evidence>
<gene>
    <name evidence="3" type="ORF">AB0759_38565</name>
</gene>